<feature type="transmembrane region" description="Helical" evidence="8">
    <location>
        <begin position="155"/>
        <end position="171"/>
    </location>
</feature>
<comment type="subcellular location">
    <subcellularLocation>
        <location evidence="1">Cell membrane</location>
        <topology evidence="1">Multi-pass membrane protein</topology>
    </subcellularLocation>
</comment>
<feature type="transmembrane region" description="Helical" evidence="8">
    <location>
        <begin position="108"/>
        <end position="125"/>
    </location>
</feature>
<keyword evidence="11" id="KW-1185">Reference proteome</keyword>
<reference evidence="10 11" key="1">
    <citation type="journal article" date="2019" name="Int. J. Syst. Evol. Microbiol.">
        <title>The Global Catalogue of Microorganisms (GCM) 10K type strain sequencing project: providing services to taxonomists for standard genome sequencing and annotation.</title>
        <authorList>
            <consortium name="The Broad Institute Genomics Platform"/>
            <consortium name="The Broad Institute Genome Sequencing Center for Infectious Disease"/>
            <person name="Wu L."/>
            <person name="Ma J."/>
        </authorList>
    </citation>
    <scope>NUCLEOTIDE SEQUENCE [LARGE SCALE GENOMIC DNA]</scope>
    <source>
        <strain evidence="10 11">JCM 9731</strain>
    </source>
</reference>
<protein>
    <submittedName>
        <fullName evidence="10">EamA family transporter RarD</fullName>
    </submittedName>
</protein>
<evidence type="ECO:0000256" key="6">
    <source>
        <dbReference type="ARBA" id="ARBA00022989"/>
    </source>
</evidence>
<feature type="transmembrane region" description="Helical" evidence="8">
    <location>
        <begin position="9"/>
        <end position="27"/>
    </location>
</feature>
<keyword evidence="4" id="KW-1003">Cell membrane</keyword>
<evidence type="ECO:0000259" key="9">
    <source>
        <dbReference type="Pfam" id="PF00892"/>
    </source>
</evidence>
<dbReference type="InterPro" id="IPR037185">
    <property type="entry name" value="EmrE-like"/>
</dbReference>
<evidence type="ECO:0000256" key="7">
    <source>
        <dbReference type="ARBA" id="ARBA00023136"/>
    </source>
</evidence>
<dbReference type="PANTHER" id="PTHR22911:SF137">
    <property type="entry name" value="SOLUTE CARRIER FAMILY 35 MEMBER G2-RELATED"/>
    <property type="match status" value="1"/>
</dbReference>
<evidence type="ECO:0000256" key="3">
    <source>
        <dbReference type="ARBA" id="ARBA00022448"/>
    </source>
</evidence>
<feature type="transmembrane region" description="Helical" evidence="8">
    <location>
        <begin position="132"/>
        <end position="149"/>
    </location>
</feature>
<evidence type="ECO:0000256" key="2">
    <source>
        <dbReference type="ARBA" id="ARBA00007362"/>
    </source>
</evidence>
<feature type="domain" description="EamA" evidence="9">
    <location>
        <begin position="8"/>
        <end position="148"/>
    </location>
</feature>
<keyword evidence="3" id="KW-0813">Transport</keyword>
<proteinExistence type="inferred from homology"/>
<organism evidence="10 11">
    <name type="scientific">Bacillus carboniphilus</name>
    <dbReference type="NCBI Taxonomy" id="86663"/>
    <lineage>
        <taxon>Bacteria</taxon>
        <taxon>Bacillati</taxon>
        <taxon>Bacillota</taxon>
        <taxon>Bacilli</taxon>
        <taxon>Bacillales</taxon>
        <taxon>Bacillaceae</taxon>
        <taxon>Bacillus</taxon>
    </lineage>
</organism>
<feature type="transmembrane region" description="Helical" evidence="8">
    <location>
        <begin position="243"/>
        <end position="265"/>
    </location>
</feature>
<evidence type="ECO:0000256" key="4">
    <source>
        <dbReference type="ARBA" id="ARBA00022475"/>
    </source>
</evidence>
<dbReference type="NCBIfam" id="TIGR00688">
    <property type="entry name" value="rarD"/>
    <property type="match status" value="1"/>
</dbReference>
<keyword evidence="6 8" id="KW-1133">Transmembrane helix</keyword>
<evidence type="ECO:0000313" key="10">
    <source>
        <dbReference type="EMBL" id="GAA0333024.1"/>
    </source>
</evidence>
<feature type="transmembrane region" description="Helical" evidence="8">
    <location>
        <begin position="183"/>
        <end position="203"/>
    </location>
</feature>
<name>A0ABN0WCU0_9BACI</name>
<dbReference type="RefSeq" id="WP_425541830.1">
    <property type="nucleotide sequence ID" value="NZ_BAAADJ010000023.1"/>
</dbReference>
<feature type="domain" description="EamA" evidence="9">
    <location>
        <begin position="157"/>
        <end position="288"/>
    </location>
</feature>
<dbReference type="InterPro" id="IPR004626">
    <property type="entry name" value="RarD"/>
</dbReference>
<gene>
    <name evidence="10" type="primary">rarD</name>
    <name evidence="10" type="ORF">GCM10008967_24670</name>
</gene>
<feature type="transmembrane region" description="Helical" evidence="8">
    <location>
        <begin position="271"/>
        <end position="290"/>
    </location>
</feature>
<feature type="transmembrane region" description="Helical" evidence="8">
    <location>
        <begin position="39"/>
        <end position="56"/>
    </location>
</feature>
<evidence type="ECO:0000313" key="11">
    <source>
        <dbReference type="Proteomes" id="UP001500782"/>
    </source>
</evidence>
<keyword evidence="5 8" id="KW-0812">Transmembrane</keyword>
<accession>A0ABN0WCU0</accession>
<feature type="transmembrane region" description="Helical" evidence="8">
    <location>
        <begin position="77"/>
        <end position="96"/>
    </location>
</feature>
<evidence type="ECO:0000256" key="8">
    <source>
        <dbReference type="SAM" id="Phobius"/>
    </source>
</evidence>
<dbReference type="InterPro" id="IPR000620">
    <property type="entry name" value="EamA_dom"/>
</dbReference>
<dbReference type="EMBL" id="BAAADJ010000023">
    <property type="protein sequence ID" value="GAA0333024.1"/>
    <property type="molecule type" value="Genomic_DNA"/>
</dbReference>
<evidence type="ECO:0000256" key="1">
    <source>
        <dbReference type="ARBA" id="ARBA00004651"/>
    </source>
</evidence>
<evidence type="ECO:0000256" key="5">
    <source>
        <dbReference type="ARBA" id="ARBA00022692"/>
    </source>
</evidence>
<dbReference type="Pfam" id="PF00892">
    <property type="entry name" value="EamA"/>
    <property type="match status" value="2"/>
</dbReference>
<sequence>MNQEVDRIGMIYTALSYIFWGFLPIYWKWLDHVGAYEILAHRIIWSFVFMLGLLSLTKGFHKIKATMTYLVEKKSRLIALISASFLITINWLLYIYAVNTEHIVQTSLGYYINPLVSVLLGIVFLKETLSKLEIVSLMLAMIGVLVMTISYGHIPWLSLGLAFSFGIYGLLKKVVKVESSVGLTLETLITLPIALVFVFWLSGQEMSSFMQVNPQTTILFIGSGVVTAVPLLCFAMGTQRIPLYLVGFLQYIAPSLMLILGVFLYGEPFTSIEQVAFTFIWGALALLTFSKMKKPKFKNKFKAKKQEVQV</sequence>
<dbReference type="Proteomes" id="UP001500782">
    <property type="component" value="Unassembled WGS sequence"/>
</dbReference>
<dbReference type="SUPFAM" id="SSF103481">
    <property type="entry name" value="Multidrug resistance efflux transporter EmrE"/>
    <property type="match status" value="2"/>
</dbReference>
<keyword evidence="7 8" id="KW-0472">Membrane</keyword>
<comment type="caution">
    <text evidence="10">The sequence shown here is derived from an EMBL/GenBank/DDBJ whole genome shotgun (WGS) entry which is preliminary data.</text>
</comment>
<dbReference type="PANTHER" id="PTHR22911">
    <property type="entry name" value="ACYL-MALONYL CONDENSING ENZYME-RELATED"/>
    <property type="match status" value="1"/>
</dbReference>
<feature type="transmembrane region" description="Helical" evidence="8">
    <location>
        <begin position="215"/>
        <end position="236"/>
    </location>
</feature>
<comment type="similarity">
    <text evidence="2">Belongs to the EamA transporter family.</text>
</comment>